<dbReference type="GO" id="GO:0016491">
    <property type="term" value="F:oxidoreductase activity"/>
    <property type="evidence" value="ECO:0007669"/>
    <property type="project" value="InterPro"/>
</dbReference>
<dbReference type="OrthoDB" id="9796554at2"/>
<proteinExistence type="predicted"/>
<gene>
    <name evidence="3" type="ORF">CUC44_16100</name>
</gene>
<organism evidence="3 4">
    <name type="scientific">Aeromonas lusitana</name>
    <dbReference type="NCBI Taxonomy" id="931529"/>
    <lineage>
        <taxon>Bacteria</taxon>
        <taxon>Pseudomonadati</taxon>
        <taxon>Pseudomonadota</taxon>
        <taxon>Gammaproteobacteria</taxon>
        <taxon>Aeromonadales</taxon>
        <taxon>Aeromonadaceae</taxon>
        <taxon>Aeromonas</taxon>
    </lineage>
</organism>
<evidence type="ECO:0000256" key="1">
    <source>
        <dbReference type="SAM" id="SignalP"/>
    </source>
</evidence>
<feature type="domain" description="Thioredoxin" evidence="2">
    <location>
        <begin position="208"/>
        <end position="355"/>
    </location>
</feature>
<accession>A0A2M8H6N7</accession>
<dbReference type="GO" id="GO:0016209">
    <property type="term" value="F:antioxidant activity"/>
    <property type="evidence" value="ECO:0007669"/>
    <property type="project" value="InterPro"/>
</dbReference>
<keyword evidence="4" id="KW-1185">Reference proteome</keyword>
<keyword evidence="1" id="KW-0732">Signal</keyword>
<dbReference type="SUPFAM" id="SSF52833">
    <property type="entry name" value="Thioredoxin-like"/>
    <property type="match status" value="2"/>
</dbReference>
<evidence type="ECO:0000313" key="4">
    <source>
        <dbReference type="Proteomes" id="UP000232060"/>
    </source>
</evidence>
<sequence>MFESSKESVLSLPSVIKPLATLLLLLGISQPAWADDNSYDAEGERRAKSAGSALIGQPAPAAKLTTLDGKQLDLAELYGKKPVYLKFWATWCVPCRQQMPGFETIEQKFGDQIQVIAVNTGFSDDADAIRAYRKELGLTMPIAIDDGTLATALNLRVTPQHVVIGRDGKIMHVGHLEDQALHTALQQAISEEPQPIAQATSATATPTFAVGDKVSNLGITQLDGRQVDFAAANQKPRAIVFFAPWCESYLAESRPQTAKNCQFVREEAEKLMASEKGVEWLGVSSGLWVSVADLQDYQKSSGSTLPLALNEDDSLFRAFGVRDIPSVVLLDSQGRVARILSPQDRDLADAVKQLK</sequence>
<dbReference type="InterPro" id="IPR000866">
    <property type="entry name" value="AhpC/TSA"/>
</dbReference>
<dbReference type="Proteomes" id="UP000232060">
    <property type="component" value="Unassembled WGS sequence"/>
</dbReference>
<dbReference type="PANTHER" id="PTHR42852:SF13">
    <property type="entry name" value="PROTEIN DIPZ"/>
    <property type="match status" value="1"/>
</dbReference>
<feature type="signal peptide" evidence="1">
    <location>
        <begin position="1"/>
        <end position="34"/>
    </location>
</feature>
<reference evidence="3 4" key="1">
    <citation type="submission" date="2017-11" db="EMBL/GenBank/DDBJ databases">
        <title>Draft genome sequence of environmental isolate Aeromonas lusitania sp. nov. MDC 2473.</title>
        <authorList>
            <person name="Colston S.M."/>
            <person name="Navarro A."/>
            <person name="Martinez-Murcia A.J."/>
            <person name="Graf J."/>
        </authorList>
    </citation>
    <scope>NUCLEOTIDE SEQUENCE [LARGE SCALE GENOMIC DNA]</scope>
    <source>
        <strain evidence="3 4">MDC 2473</strain>
    </source>
</reference>
<dbReference type="InterPro" id="IPR013766">
    <property type="entry name" value="Thioredoxin_domain"/>
</dbReference>
<dbReference type="PANTHER" id="PTHR42852">
    <property type="entry name" value="THIOL:DISULFIDE INTERCHANGE PROTEIN DSBE"/>
    <property type="match status" value="1"/>
</dbReference>
<dbReference type="InterPro" id="IPR050553">
    <property type="entry name" value="Thioredoxin_ResA/DsbE_sf"/>
</dbReference>
<evidence type="ECO:0000259" key="2">
    <source>
        <dbReference type="PROSITE" id="PS51352"/>
    </source>
</evidence>
<comment type="caution">
    <text evidence="3">The sequence shown here is derived from an EMBL/GenBank/DDBJ whole genome shotgun (WGS) entry which is preliminary data.</text>
</comment>
<dbReference type="PROSITE" id="PS51352">
    <property type="entry name" value="THIOREDOXIN_2"/>
    <property type="match status" value="2"/>
</dbReference>
<feature type="chain" id="PRO_5014928675" evidence="1">
    <location>
        <begin position="35"/>
        <end position="355"/>
    </location>
</feature>
<feature type="domain" description="Thioredoxin" evidence="2">
    <location>
        <begin position="53"/>
        <end position="190"/>
    </location>
</feature>
<protein>
    <submittedName>
        <fullName evidence="3">Histidinol-phosphatase</fullName>
    </submittedName>
</protein>
<dbReference type="CDD" id="cd02966">
    <property type="entry name" value="TlpA_like_family"/>
    <property type="match status" value="2"/>
</dbReference>
<dbReference type="InterPro" id="IPR036249">
    <property type="entry name" value="Thioredoxin-like_sf"/>
</dbReference>
<dbReference type="Gene3D" id="3.40.30.10">
    <property type="entry name" value="Glutaredoxin"/>
    <property type="match status" value="2"/>
</dbReference>
<name>A0A2M8H6N7_9GAMM</name>
<dbReference type="Pfam" id="PF00578">
    <property type="entry name" value="AhpC-TSA"/>
    <property type="match status" value="1"/>
</dbReference>
<dbReference type="AlphaFoldDB" id="A0A2M8H6N7"/>
<dbReference type="EMBL" id="PGCP01000028">
    <property type="protein sequence ID" value="PJC92223.1"/>
    <property type="molecule type" value="Genomic_DNA"/>
</dbReference>
<evidence type="ECO:0000313" key="3">
    <source>
        <dbReference type="EMBL" id="PJC92223.1"/>
    </source>
</evidence>